<dbReference type="GeneID" id="77923823"/>
<proteinExistence type="predicted"/>
<evidence type="ECO:0000313" key="2">
    <source>
        <dbReference type="Proteomes" id="UP000224518"/>
    </source>
</evidence>
<dbReference type="EMBL" id="KY653126">
    <property type="protein sequence ID" value="ARM68393.1"/>
    <property type="molecule type" value="Genomic_DNA"/>
</dbReference>
<dbReference type="KEGG" id="vg:77923823"/>
<dbReference type="InterPro" id="IPR010022">
    <property type="entry name" value="XkdX"/>
</dbReference>
<organism evidence="1 2">
    <name type="scientific">Staphylococcus virus IME1354_01</name>
    <dbReference type="NCBI Taxonomy" id="3070820"/>
    <lineage>
        <taxon>Viruses</taxon>
        <taxon>Duplodnaviria</taxon>
        <taxon>Heunggongvirae</taxon>
        <taxon>Uroviricota</taxon>
        <taxon>Caudoviricetes</taxon>
        <taxon>Zhangqianvirus</taxon>
        <taxon>Zhangqianvirus IME1354</taxon>
    </lineage>
</organism>
<dbReference type="RefSeq" id="YP_010648385.1">
    <property type="nucleotide sequence ID" value="NC_070727.1"/>
</dbReference>
<keyword evidence="2" id="KW-1185">Reference proteome</keyword>
<evidence type="ECO:0008006" key="3">
    <source>
        <dbReference type="Google" id="ProtNLM"/>
    </source>
</evidence>
<reference evidence="1 2" key="1">
    <citation type="submission" date="2017-02" db="EMBL/GenBank/DDBJ databases">
        <title>Analysis of active prophages from bacterial high-throughput sequencing data.</title>
        <authorList>
            <person name="Sun Q."/>
            <person name="Zhang X."/>
            <person name="Xing S."/>
            <person name="Tong Y.-G."/>
        </authorList>
    </citation>
    <scope>NUCLEOTIDE SEQUENCE [LARGE SCALE GENOMIC DNA]</scope>
</reference>
<protein>
    <recommendedName>
        <fullName evidence="3">XkdX family protein</fullName>
    </recommendedName>
</protein>
<dbReference type="NCBIfam" id="TIGR01669">
    <property type="entry name" value="phage_XkdX"/>
    <property type="match status" value="1"/>
</dbReference>
<sequence length="50" mass="6065">MFPGFDNIKYFYDRNCYTNAQIKRYVELECITKKQYTEITGEDYPEEPQA</sequence>
<name>A0A1W6JQ64_9CAUD</name>
<evidence type="ECO:0000313" key="1">
    <source>
        <dbReference type="EMBL" id="ARM68393.1"/>
    </source>
</evidence>
<accession>A0A1W6JQ64</accession>
<dbReference type="Pfam" id="PF09693">
    <property type="entry name" value="Phage_XkdX"/>
    <property type="match status" value="1"/>
</dbReference>
<dbReference type="Proteomes" id="UP000224518">
    <property type="component" value="Segment"/>
</dbReference>